<keyword evidence="1" id="KW-0732">Signal</keyword>
<proteinExistence type="predicted"/>
<dbReference type="AlphaFoldDB" id="H2J7X6"/>
<gene>
    <name evidence="2" type="ordered locus">Marpi_1055</name>
</gene>
<dbReference type="EMBL" id="CP003257">
    <property type="protein sequence ID" value="AEX85467.1"/>
    <property type="molecule type" value="Genomic_DNA"/>
</dbReference>
<reference evidence="2 3" key="1">
    <citation type="journal article" date="2012" name="J. Bacteriol.">
        <title>Complete Genome Sequence of the Thermophilic, Piezophilic, Heterotrophic Bacterium Marinitoga piezophila KA3.</title>
        <authorList>
            <person name="Lucas S."/>
            <person name="Han J."/>
            <person name="Lapidus A."/>
            <person name="Cheng J.F."/>
            <person name="Goodwin L.A."/>
            <person name="Pitluck S."/>
            <person name="Peters L."/>
            <person name="Mikhailova N."/>
            <person name="Teshima H."/>
            <person name="Detter J.C."/>
            <person name="Han C."/>
            <person name="Tapia R."/>
            <person name="Land M."/>
            <person name="Hauser L."/>
            <person name="Kyrpides N.C."/>
            <person name="Ivanova N."/>
            <person name="Pagani I."/>
            <person name="Vannier P."/>
            <person name="Oger P."/>
            <person name="Bartlett D.H."/>
            <person name="Noll K.M."/>
            <person name="Woyke T."/>
            <person name="Jebbar M."/>
        </authorList>
    </citation>
    <scope>NUCLEOTIDE SEQUENCE [LARGE SCALE GENOMIC DNA]</scope>
    <source>
        <strain evidence="3">DSM 14283 / JCM 11233 / KA3</strain>
    </source>
</reference>
<protein>
    <recommendedName>
        <fullName evidence="4">SLH domain-containing protein</fullName>
    </recommendedName>
</protein>
<evidence type="ECO:0000313" key="3">
    <source>
        <dbReference type="Proteomes" id="UP000007161"/>
    </source>
</evidence>
<dbReference type="RefSeq" id="WP_014296539.1">
    <property type="nucleotide sequence ID" value="NC_016751.1"/>
</dbReference>
<feature type="chain" id="PRO_5003563030" description="SLH domain-containing protein" evidence="1">
    <location>
        <begin position="19"/>
        <end position="705"/>
    </location>
</feature>
<name>H2J7X6_MARPK</name>
<dbReference type="KEGG" id="mpz:Marpi_1055"/>
<sequence length="705" mass="82648">MKKIFVLALLMLSVLVLAVNSPKQPLLFFNIDDSIKDYQNFVRDALKTVIYENIDSETNFKMLDSRFSYNFYPEDAVREVEVAVVAARIFGVEDEILKDFPLSSPTFEDVKSKLEKLYVNDGYDFSRDFGYMEYMNNYFIKKLGVPLFDSINPLNTITKLDMIKYFVKIFTLKALENNWSFGPYIPMTSSKNLVTYAEELNRRLSVYTGIQSPAEAGYLTVFEKYFLTNDKGKIVPLIKYFDQTTKIDAYTLVSRAYFYTMVSYLFTQAPVKIPDNAKIPVRTYNNMISYLPKKSLEGEYALFEPLKPNSGKIKILEPYNLSNDIIKFNIDNGNEIITLDNSKIYLHKKFYVENIAENTYVSKRLKWDKKEIFDGKDFALRYKSLATVDNNSKKFEFSSFGTIEKNGNEIWIKNISHVFKPTRKNEKLPVTLKLTNKFKIANPDSFKIKWYTVNVDTIEMMKKLAEYGFEGIPEKYKVLFKEVNASKVPAGIGVMFNTEVDYIYRNKVIKNDYINGNIAYYFTKDRLNVKRDYATFKSLKDFLEYYQYGYEKVDYTENTDFLDYWNEVKDKLNDMKISDKAYFVPDARITLDIVEEKFIQRPEDMNIFFWTFYGGKLVSFEPATHRLFTQKFVEPFKYADDAIVYVKYKDGTIKSGKINGKGKDLFLNDSKEYLRDLLLWFQVSVKKDKKGEKQLEIVYIIAEEI</sequence>
<dbReference type="eggNOG" id="ENOG50336ZH">
    <property type="taxonomic scope" value="Bacteria"/>
</dbReference>
<dbReference type="OrthoDB" id="45091at2"/>
<reference evidence="3" key="2">
    <citation type="submission" date="2012-01" db="EMBL/GenBank/DDBJ databases">
        <title>Complete sequence of chromosome of Marinitoga piezophila KA3.</title>
        <authorList>
            <person name="Lucas S."/>
            <person name="Han J."/>
            <person name="Lapidus A."/>
            <person name="Cheng J.-F."/>
            <person name="Goodwin L."/>
            <person name="Pitluck S."/>
            <person name="Peters L."/>
            <person name="Mikhailova N."/>
            <person name="Teshima H."/>
            <person name="Detter J.C."/>
            <person name="Han C."/>
            <person name="Tapia R."/>
            <person name="Land M."/>
            <person name="Hauser L."/>
            <person name="Kyrpides N."/>
            <person name="Ivanova N."/>
            <person name="Pagani I."/>
            <person name="Jebbar M."/>
            <person name="Vannier P."/>
            <person name="Oger P."/>
            <person name="Cario A."/>
            <person name="Bartlett D."/>
            <person name="Noll K.M."/>
            <person name="Woyke T."/>
        </authorList>
    </citation>
    <scope>NUCLEOTIDE SEQUENCE [LARGE SCALE GENOMIC DNA]</scope>
    <source>
        <strain evidence="3">DSM 14283 / JCM 11233 / KA3</strain>
    </source>
</reference>
<feature type="signal peptide" evidence="1">
    <location>
        <begin position="1"/>
        <end position="18"/>
    </location>
</feature>
<dbReference type="Proteomes" id="UP000007161">
    <property type="component" value="Chromosome"/>
</dbReference>
<evidence type="ECO:0008006" key="4">
    <source>
        <dbReference type="Google" id="ProtNLM"/>
    </source>
</evidence>
<organism evidence="2 3">
    <name type="scientific">Marinitoga piezophila (strain DSM 14283 / JCM 11233 / KA3)</name>
    <dbReference type="NCBI Taxonomy" id="443254"/>
    <lineage>
        <taxon>Bacteria</taxon>
        <taxon>Thermotogati</taxon>
        <taxon>Thermotogota</taxon>
        <taxon>Thermotogae</taxon>
        <taxon>Petrotogales</taxon>
        <taxon>Petrotogaceae</taxon>
        <taxon>Marinitoga</taxon>
    </lineage>
</organism>
<dbReference type="HOGENOM" id="CLU_391196_0_0_0"/>
<accession>H2J7X6</accession>
<dbReference type="STRING" id="443254.Marpi_1055"/>
<evidence type="ECO:0000256" key="1">
    <source>
        <dbReference type="SAM" id="SignalP"/>
    </source>
</evidence>
<evidence type="ECO:0000313" key="2">
    <source>
        <dbReference type="EMBL" id="AEX85467.1"/>
    </source>
</evidence>
<keyword evidence="3" id="KW-1185">Reference proteome</keyword>